<evidence type="ECO:0000313" key="2">
    <source>
        <dbReference type="Proteomes" id="UP000647241"/>
    </source>
</evidence>
<comment type="caution">
    <text evidence="1">The sequence shown here is derived from an EMBL/GenBank/DDBJ whole genome shotgun (WGS) entry which is preliminary data.</text>
</comment>
<organism evidence="1 2">
    <name type="scientific">Edaphobacter dinghuensis</name>
    <dbReference type="NCBI Taxonomy" id="1560005"/>
    <lineage>
        <taxon>Bacteria</taxon>
        <taxon>Pseudomonadati</taxon>
        <taxon>Acidobacteriota</taxon>
        <taxon>Terriglobia</taxon>
        <taxon>Terriglobales</taxon>
        <taxon>Acidobacteriaceae</taxon>
        <taxon>Edaphobacter</taxon>
    </lineage>
</organism>
<protein>
    <submittedName>
        <fullName evidence="1">Uncharacterized protein</fullName>
    </submittedName>
</protein>
<proteinExistence type="predicted"/>
<accession>A0A917HJ93</accession>
<gene>
    <name evidence="1" type="ORF">GCM10011585_24080</name>
</gene>
<keyword evidence="2" id="KW-1185">Reference proteome</keyword>
<sequence length="49" mass="5442">MHWQAAAIYGFTNQAMARRQSTFAQSATKLNPICSTISRNEARIDILGT</sequence>
<dbReference type="EMBL" id="BMGT01000003">
    <property type="protein sequence ID" value="GGG79942.1"/>
    <property type="molecule type" value="Genomic_DNA"/>
</dbReference>
<reference evidence="1" key="1">
    <citation type="journal article" date="2014" name="Int. J. Syst. Evol. Microbiol.">
        <title>Complete genome sequence of Corynebacterium casei LMG S-19264T (=DSM 44701T), isolated from a smear-ripened cheese.</title>
        <authorList>
            <consortium name="US DOE Joint Genome Institute (JGI-PGF)"/>
            <person name="Walter F."/>
            <person name="Albersmeier A."/>
            <person name="Kalinowski J."/>
            <person name="Ruckert C."/>
        </authorList>
    </citation>
    <scope>NUCLEOTIDE SEQUENCE</scope>
    <source>
        <strain evidence="1">CGMCC 1.12997</strain>
    </source>
</reference>
<reference evidence="1" key="2">
    <citation type="submission" date="2020-09" db="EMBL/GenBank/DDBJ databases">
        <authorList>
            <person name="Sun Q."/>
            <person name="Zhou Y."/>
        </authorList>
    </citation>
    <scope>NUCLEOTIDE SEQUENCE</scope>
    <source>
        <strain evidence="1">CGMCC 1.12997</strain>
    </source>
</reference>
<dbReference type="AlphaFoldDB" id="A0A917HJ93"/>
<name>A0A917HJ93_9BACT</name>
<evidence type="ECO:0000313" key="1">
    <source>
        <dbReference type="EMBL" id="GGG79942.1"/>
    </source>
</evidence>
<dbReference type="Proteomes" id="UP000647241">
    <property type="component" value="Unassembled WGS sequence"/>
</dbReference>